<dbReference type="InterPro" id="IPR011701">
    <property type="entry name" value="MFS"/>
</dbReference>
<feature type="transmembrane region" description="Helical" evidence="5">
    <location>
        <begin position="240"/>
        <end position="258"/>
    </location>
</feature>
<reference evidence="7 8" key="1">
    <citation type="submission" date="2013-12" db="EMBL/GenBank/DDBJ databases">
        <authorList>
            <person name="Zelazny A."/>
            <person name="Olivier K."/>
            <person name="Holland S."/>
            <person name="Lenaerts A."/>
            <person name="Ordway D."/>
            <person name="DeGroote M.A."/>
            <person name="Parker T."/>
            <person name="Sizemore C."/>
            <person name="Tallon L.J."/>
            <person name="Sadzewicz L.K."/>
            <person name="Sengamalay N."/>
            <person name="Fraser C.M."/>
            <person name="Hine E."/>
            <person name="Shefchek K.A."/>
            <person name="Das S.P."/>
            <person name="Tettelin H."/>
        </authorList>
    </citation>
    <scope>NUCLEOTIDE SEQUENCE [LARGE SCALE GENOMIC DNA]</scope>
    <source>
        <strain evidence="7 8">1513</strain>
    </source>
</reference>
<feature type="domain" description="Major facilitator superfamily (MFS) profile" evidence="6">
    <location>
        <begin position="1"/>
        <end position="300"/>
    </location>
</feature>
<evidence type="ECO:0000313" key="7">
    <source>
        <dbReference type="EMBL" id="EUA71835.1"/>
    </source>
</evidence>
<proteinExistence type="predicted"/>
<dbReference type="PANTHER" id="PTHR23534:SF1">
    <property type="entry name" value="MAJOR FACILITATOR SUPERFAMILY PROTEIN"/>
    <property type="match status" value="1"/>
</dbReference>
<evidence type="ECO:0000256" key="5">
    <source>
        <dbReference type="SAM" id="Phobius"/>
    </source>
</evidence>
<evidence type="ECO:0000256" key="2">
    <source>
        <dbReference type="ARBA" id="ARBA00022692"/>
    </source>
</evidence>
<dbReference type="PATRIC" id="fig|1299321.3.peg.3256"/>
<evidence type="ECO:0000256" key="1">
    <source>
        <dbReference type="ARBA" id="ARBA00004651"/>
    </source>
</evidence>
<dbReference type="Proteomes" id="UP000023351">
    <property type="component" value="Unassembled WGS sequence"/>
</dbReference>
<feature type="transmembrane region" description="Helical" evidence="5">
    <location>
        <begin position="125"/>
        <end position="145"/>
    </location>
</feature>
<protein>
    <submittedName>
        <fullName evidence="7">Major Facilitator Superfamily protein</fullName>
    </submittedName>
</protein>
<dbReference type="PROSITE" id="PS50850">
    <property type="entry name" value="MFS"/>
    <property type="match status" value="1"/>
</dbReference>
<sequence>MAVLLLAQLVGGSGLAAGVTVGALLSQNAFGTDFLAGLPNAAATAGAAIAAAAIGGISQRWSRQAGLACGYGVAAIGSAAAVAAVVMSNPVILLLALGAYGAGSATTMQARYAGADLAAPPRQGFVMSVVLMTTAAGVLAGPALLPMAEALAEKVKLPAIAGPFVLAAATYLAAFIVVAVFLRLSSADSPPLESCVDPTLPTVHPSMPGLRFGAITICGAQALMVAMMTMTPVYIHHKGFSISMTGLVIAVHIASMYLPAPLSGYLTDRFGSRTVGQLAALVLSVSSLVVVTSQEIRSQA</sequence>
<name>X8DWB5_9MYCO</name>
<dbReference type="GO" id="GO:0005886">
    <property type="term" value="C:plasma membrane"/>
    <property type="evidence" value="ECO:0007669"/>
    <property type="project" value="UniProtKB-SubCell"/>
</dbReference>
<gene>
    <name evidence="7" type="ORF">I540_3394</name>
</gene>
<evidence type="ECO:0000313" key="8">
    <source>
        <dbReference type="Proteomes" id="UP000023351"/>
    </source>
</evidence>
<dbReference type="InterPro" id="IPR036259">
    <property type="entry name" value="MFS_trans_sf"/>
</dbReference>
<feature type="transmembrane region" description="Helical" evidence="5">
    <location>
        <begin position="270"/>
        <end position="291"/>
    </location>
</feature>
<feature type="transmembrane region" description="Helical" evidence="5">
    <location>
        <begin position="34"/>
        <end position="57"/>
    </location>
</feature>
<dbReference type="InterPro" id="IPR020846">
    <property type="entry name" value="MFS_dom"/>
</dbReference>
<dbReference type="Pfam" id="PF07690">
    <property type="entry name" value="MFS_1"/>
    <property type="match status" value="1"/>
</dbReference>
<organism evidence="7 8">
    <name type="scientific">Mycobacteroides abscessus subsp. bolletii 1513</name>
    <dbReference type="NCBI Taxonomy" id="1299321"/>
    <lineage>
        <taxon>Bacteria</taxon>
        <taxon>Bacillati</taxon>
        <taxon>Actinomycetota</taxon>
        <taxon>Actinomycetes</taxon>
        <taxon>Mycobacteriales</taxon>
        <taxon>Mycobacteriaceae</taxon>
        <taxon>Mycobacteroides</taxon>
        <taxon>Mycobacteroides abscessus</taxon>
    </lineage>
</organism>
<keyword evidence="3 5" id="KW-1133">Transmembrane helix</keyword>
<dbReference type="EMBL" id="JAOJ01000002">
    <property type="protein sequence ID" value="EUA71835.1"/>
    <property type="molecule type" value="Genomic_DNA"/>
</dbReference>
<dbReference type="PANTHER" id="PTHR23534">
    <property type="entry name" value="MFS PERMEASE"/>
    <property type="match status" value="1"/>
</dbReference>
<comment type="caution">
    <text evidence="7">The sequence shown here is derived from an EMBL/GenBank/DDBJ whole genome shotgun (WGS) entry which is preliminary data.</text>
</comment>
<dbReference type="Gene3D" id="1.20.1250.20">
    <property type="entry name" value="MFS general substrate transporter like domains"/>
    <property type="match status" value="2"/>
</dbReference>
<dbReference type="SUPFAM" id="SSF103473">
    <property type="entry name" value="MFS general substrate transporter"/>
    <property type="match status" value="1"/>
</dbReference>
<evidence type="ECO:0000256" key="4">
    <source>
        <dbReference type="ARBA" id="ARBA00023136"/>
    </source>
</evidence>
<feature type="transmembrane region" description="Helical" evidence="5">
    <location>
        <begin position="210"/>
        <end position="228"/>
    </location>
</feature>
<evidence type="ECO:0000256" key="3">
    <source>
        <dbReference type="ARBA" id="ARBA00022989"/>
    </source>
</evidence>
<evidence type="ECO:0000259" key="6">
    <source>
        <dbReference type="PROSITE" id="PS50850"/>
    </source>
</evidence>
<accession>X8DWB5</accession>
<feature type="transmembrane region" description="Helical" evidence="5">
    <location>
        <begin position="69"/>
        <end position="102"/>
    </location>
</feature>
<keyword evidence="2 5" id="KW-0812">Transmembrane</keyword>
<dbReference type="GO" id="GO:0022857">
    <property type="term" value="F:transmembrane transporter activity"/>
    <property type="evidence" value="ECO:0007669"/>
    <property type="project" value="InterPro"/>
</dbReference>
<comment type="subcellular location">
    <subcellularLocation>
        <location evidence="1">Cell membrane</location>
        <topology evidence="1">Multi-pass membrane protein</topology>
    </subcellularLocation>
</comment>
<dbReference type="AlphaFoldDB" id="X8DWB5"/>
<feature type="transmembrane region" description="Helical" evidence="5">
    <location>
        <begin position="157"/>
        <end position="182"/>
    </location>
</feature>
<keyword evidence="4 5" id="KW-0472">Membrane</keyword>